<accession>A0A0E0ACB3</accession>
<proteinExistence type="predicted"/>
<feature type="compositionally biased region" description="Basic and acidic residues" evidence="1">
    <location>
        <begin position="96"/>
        <end position="117"/>
    </location>
</feature>
<dbReference type="EnsemblPlants" id="OGLUM06G23390.1">
    <property type="protein sequence ID" value="OGLUM06G23390.1"/>
    <property type="gene ID" value="OGLUM06G23390"/>
</dbReference>
<dbReference type="AlphaFoldDB" id="A0A0E0ACB3"/>
<keyword evidence="3" id="KW-1185">Reference proteome</keyword>
<name>A0A0E0ACB3_9ORYZ</name>
<evidence type="ECO:0000313" key="3">
    <source>
        <dbReference type="Proteomes" id="UP000026961"/>
    </source>
</evidence>
<reference evidence="2" key="1">
    <citation type="submission" date="2015-04" db="UniProtKB">
        <authorList>
            <consortium name="EnsemblPlants"/>
        </authorList>
    </citation>
    <scope>IDENTIFICATION</scope>
</reference>
<dbReference type="HOGENOM" id="CLU_2310609_0_0_1"/>
<reference evidence="2" key="2">
    <citation type="submission" date="2018-05" db="EMBL/GenBank/DDBJ databases">
        <title>OgluRS3 (Oryza glumaepatula Reference Sequence Version 3).</title>
        <authorList>
            <person name="Zhang J."/>
            <person name="Kudrna D."/>
            <person name="Lee S."/>
            <person name="Talag J."/>
            <person name="Welchert J."/>
            <person name="Wing R.A."/>
        </authorList>
    </citation>
    <scope>NUCLEOTIDE SEQUENCE [LARGE SCALE GENOMIC DNA]</scope>
</reference>
<sequence length="117" mass="12401">MVIVAVLRLGCLDAHQKTGRGGFAASGAQAYIAPKVNKDCSNPASLPQGVTDRGERAQEGGGKKRRNKDLQDTNLNNPSSSSSSLCSYTLSLCGDETERERSRSSIRGGEERTAAMV</sequence>
<organism evidence="2">
    <name type="scientific">Oryza glumipatula</name>
    <dbReference type="NCBI Taxonomy" id="40148"/>
    <lineage>
        <taxon>Eukaryota</taxon>
        <taxon>Viridiplantae</taxon>
        <taxon>Streptophyta</taxon>
        <taxon>Embryophyta</taxon>
        <taxon>Tracheophyta</taxon>
        <taxon>Spermatophyta</taxon>
        <taxon>Magnoliopsida</taxon>
        <taxon>Liliopsida</taxon>
        <taxon>Poales</taxon>
        <taxon>Poaceae</taxon>
        <taxon>BOP clade</taxon>
        <taxon>Oryzoideae</taxon>
        <taxon>Oryzeae</taxon>
        <taxon>Oryzinae</taxon>
        <taxon>Oryza</taxon>
    </lineage>
</organism>
<dbReference type="Gramene" id="OGLUM06G23390.1">
    <property type="protein sequence ID" value="OGLUM06G23390.1"/>
    <property type="gene ID" value="OGLUM06G23390"/>
</dbReference>
<feature type="compositionally biased region" description="Low complexity" evidence="1">
    <location>
        <begin position="74"/>
        <end position="92"/>
    </location>
</feature>
<dbReference type="Proteomes" id="UP000026961">
    <property type="component" value="Chromosome 6"/>
</dbReference>
<feature type="compositionally biased region" description="Basic and acidic residues" evidence="1">
    <location>
        <begin position="52"/>
        <end position="62"/>
    </location>
</feature>
<evidence type="ECO:0000256" key="1">
    <source>
        <dbReference type="SAM" id="MobiDB-lite"/>
    </source>
</evidence>
<feature type="region of interest" description="Disordered" evidence="1">
    <location>
        <begin position="37"/>
        <end position="117"/>
    </location>
</feature>
<evidence type="ECO:0000313" key="2">
    <source>
        <dbReference type="EnsemblPlants" id="OGLUM06G23390.1"/>
    </source>
</evidence>
<protein>
    <submittedName>
        <fullName evidence="2">Uncharacterized protein</fullName>
    </submittedName>
</protein>